<reference evidence="6 7" key="1">
    <citation type="journal article" date="2015" name="Stand. Genomic Sci.">
        <title>Genomic Encyclopedia of Bacterial and Archaeal Type Strains, Phase III: the genomes of soil and plant-associated and newly described type strains.</title>
        <authorList>
            <person name="Whitman W.B."/>
            <person name="Woyke T."/>
            <person name="Klenk H.P."/>
            <person name="Zhou Y."/>
            <person name="Lilburn T.G."/>
            <person name="Beck B.J."/>
            <person name="De Vos P."/>
            <person name="Vandamme P."/>
            <person name="Eisen J.A."/>
            <person name="Garrity G."/>
            <person name="Hugenholtz P."/>
            <person name="Kyrpides N.C."/>
        </authorList>
    </citation>
    <scope>NUCLEOTIDE SEQUENCE [LARGE SCALE GENOMIC DNA]</scope>
    <source>
        <strain evidence="6 7">CGMCC 1.10822</strain>
    </source>
</reference>
<accession>A0A562R833</accession>
<dbReference type="PANTHER" id="PTHR30146:SF109">
    <property type="entry name" value="HTH-TYPE TRANSCRIPTIONAL REGULATOR GALS"/>
    <property type="match status" value="1"/>
</dbReference>
<evidence type="ECO:0000256" key="2">
    <source>
        <dbReference type="ARBA" id="ARBA00023125"/>
    </source>
</evidence>
<dbReference type="SUPFAM" id="SSF47413">
    <property type="entry name" value="lambda repressor-like DNA-binding domains"/>
    <property type="match status" value="1"/>
</dbReference>
<dbReference type="SUPFAM" id="SSF53822">
    <property type="entry name" value="Periplasmic binding protein-like I"/>
    <property type="match status" value="1"/>
</dbReference>
<evidence type="ECO:0000256" key="1">
    <source>
        <dbReference type="ARBA" id="ARBA00023015"/>
    </source>
</evidence>
<dbReference type="AlphaFoldDB" id="A0A562R833"/>
<dbReference type="CDD" id="cd01392">
    <property type="entry name" value="HTH_LacI"/>
    <property type="match status" value="1"/>
</dbReference>
<keyword evidence="7" id="KW-1185">Reference proteome</keyword>
<dbReference type="EMBL" id="VLLB01000004">
    <property type="protein sequence ID" value="TWI65221.1"/>
    <property type="molecule type" value="Genomic_DNA"/>
</dbReference>
<dbReference type="InterPro" id="IPR010982">
    <property type="entry name" value="Lambda_DNA-bd_dom_sf"/>
</dbReference>
<dbReference type="PRINTS" id="PR00036">
    <property type="entry name" value="HTHLACI"/>
</dbReference>
<dbReference type="CDD" id="cd06290">
    <property type="entry name" value="PBP1_LacI-like"/>
    <property type="match status" value="1"/>
</dbReference>
<dbReference type="Gene3D" id="3.40.50.2300">
    <property type="match status" value="2"/>
</dbReference>
<protein>
    <submittedName>
        <fullName evidence="6">Transcriptional regulator, LacI family</fullName>
    </submittedName>
</protein>
<comment type="caution">
    <text evidence="6">The sequence shown here is derived from an EMBL/GenBank/DDBJ whole genome shotgun (WGS) entry which is preliminary data.</text>
</comment>
<dbReference type="Pfam" id="PF00356">
    <property type="entry name" value="LacI"/>
    <property type="match status" value="1"/>
</dbReference>
<feature type="domain" description="HTH cro/C1-type" evidence="5">
    <location>
        <begin position="11"/>
        <end position="40"/>
    </location>
</feature>
<dbReference type="Pfam" id="PF13377">
    <property type="entry name" value="Peripla_BP_3"/>
    <property type="match status" value="1"/>
</dbReference>
<dbReference type="InterPro" id="IPR046335">
    <property type="entry name" value="LacI/GalR-like_sensor"/>
</dbReference>
<keyword evidence="3" id="KW-0804">Transcription</keyword>
<name>A0A562R833_9BURK</name>
<evidence type="ECO:0000256" key="3">
    <source>
        <dbReference type="ARBA" id="ARBA00023163"/>
    </source>
</evidence>
<dbReference type="GO" id="GO:0003700">
    <property type="term" value="F:DNA-binding transcription factor activity"/>
    <property type="evidence" value="ECO:0007669"/>
    <property type="project" value="TreeGrafter"/>
</dbReference>
<dbReference type="SMART" id="SM00354">
    <property type="entry name" value="HTH_LACI"/>
    <property type="match status" value="1"/>
</dbReference>
<evidence type="ECO:0000259" key="4">
    <source>
        <dbReference type="PROSITE" id="PS50932"/>
    </source>
</evidence>
<proteinExistence type="predicted"/>
<organism evidence="6 7">
    <name type="scientific">Pseudoduganella lurida</name>
    <dbReference type="NCBI Taxonomy" id="1036180"/>
    <lineage>
        <taxon>Bacteria</taxon>
        <taxon>Pseudomonadati</taxon>
        <taxon>Pseudomonadota</taxon>
        <taxon>Betaproteobacteria</taxon>
        <taxon>Burkholderiales</taxon>
        <taxon>Oxalobacteraceae</taxon>
        <taxon>Telluria group</taxon>
        <taxon>Pseudoduganella</taxon>
    </lineage>
</organism>
<dbReference type="RefSeq" id="WP_229474369.1">
    <property type="nucleotide sequence ID" value="NZ_VLLB01000004.1"/>
</dbReference>
<dbReference type="PROSITE" id="PS50943">
    <property type="entry name" value="HTH_CROC1"/>
    <property type="match status" value="1"/>
</dbReference>
<sequence>MNKPAPAGPSTLIDVAREAGVSPSTVSRILNGTARVSDDKRQAVLKAIARTNFAPNLMAQGLKKGRTHTIGIIVQDISSPFFDETLHGVDDGLKGTGYASVIVTGHWSALEEADRIRLLLARKVDGIVLLSGSLPDDELLHFATQRPIVVTGRALDAPNALGFTMDNEHGAWLAVRHLVELGHRRIAFVSGPPSHADASSRLRGYRRALEEADIPFDPKLVVEGNFRENSGVLAMNYLYDAGTTFTAVFAANDQSAYGARLALYRRGVHVPDDVSLVGFDDLPGSAFTTPPLTTVRQPLYDIGNTAITALLRLINGDRVPTRVPPVELVVRETTKRH</sequence>
<evidence type="ECO:0000313" key="6">
    <source>
        <dbReference type="EMBL" id="TWI65221.1"/>
    </source>
</evidence>
<evidence type="ECO:0000259" key="5">
    <source>
        <dbReference type="PROSITE" id="PS50943"/>
    </source>
</evidence>
<dbReference type="PROSITE" id="PS00356">
    <property type="entry name" value="HTH_LACI_1"/>
    <property type="match status" value="1"/>
</dbReference>
<dbReference type="InterPro" id="IPR028082">
    <property type="entry name" value="Peripla_BP_I"/>
</dbReference>
<dbReference type="Proteomes" id="UP000318431">
    <property type="component" value="Unassembled WGS sequence"/>
</dbReference>
<dbReference type="PROSITE" id="PS50932">
    <property type="entry name" value="HTH_LACI_2"/>
    <property type="match status" value="1"/>
</dbReference>
<keyword evidence="1" id="KW-0805">Transcription regulation</keyword>
<dbReference type="GO" id="GO:0000976">
    <property type="term" value="F:transcription cis-regulatory region binding"/>
    <property type="evidence" value="ECO:0007669"/>
    <property type="project" value="TreeGrafter"/>
</dbReference>
<dbReference type="InterPro" id="IPR000843">
    <property type="entry name" value="HTH_LacI"/>
</dbReference>
<dbReference type="PANTHER" id="PTHR30146">
    <property type="entry name" value="LACI-RELATED TRANSCRIPTIONAL REPRESSOR"/>
    <property type="match status" value="1"/>
</dbReference>
<keyword evidence="2" id="KW-0238">DNA-binding</keyword>
<dbReference type="InterPro" id="IPR001387">
    <property type="entry name" value="Cro/C1-type_HTH"/>
</dbReference>
<evidence type="ECO:0000313" key="7">
    <source>
        <dbReference type="Proteomes" id="UP000318431"/>
    </source>
</evidence>
<gene>
    <name evidence="6" type="ORF">IP91_02628</name>
</gene>
<feature type="domain" description="HTH lacI-type" evidence="4">
    <location>
        <begin position="10"/>
        <end position="64"/>
    </location>
</feature>
<dbReference type="Gene3D" id="1.10.260.40">
    <property type="entry name" value="lambda repressor-like DNA-binding domains"/>
    <property type="match status" value="1"/>
</dbReference>